<dbReference type="InterPro" id="IPR023772">
    <property type="entry name" value="DNA-bd_HTH_TetR-type_CS"/>
</dbReference>
<reference evidence="7" key="1">
    <citation type="submission" date="2016-10" db="EMBL/GenBank/DDBJ databases">
        <authorList>
            <person name="Varghese N."/>
            <person name="Submissions S."/>
        </authorList>
    </citation>
    <scope>NUCLEOTIDE SEQUENCE [LARGE SCALE GENOMIC DNA]</scope>
    <source>
        <strain evidence="7">DSM 21424</strain>
    </source>
</reference>
<dbReference type="AlphaFoldDB" id="A0A1G7EAS7"/>
<dbReference type="SUPFAM" id="SSF46689">
    <property type="entry name" value="Homeodomain-like"/>
    <property type="match status" value="1"/>
</dbReference>
<dbReference type="InterPro" id="IPR050109">
    <property type="entry name" value="HTH-type_TetR-like_transc_reg"/>
</dbReference>
<evidence type="ECO:0000313" key="6">
    <source>
        <dbReference type="EMBL" id="SDE60753.1"/>
    </source>
</evidence>
<organism evidence="6 7">
    <name type="scientific">Limimaricola pyoseonensis</name>
    <dbReference type="NCBI Taxonomy" id="521013"/>
    <lineage>
        <taxon>Bacteria</taxon>
        <taxon>Pseudomonadati</taxon>
        <taxon>Pseudomonadota</taxon>
        <taxon>Alphaproteobacteria</taxon>
        <taxon>Rhodobacterales</taxon>
        <taxon>Paracoccaceae</taxon>
        <taxon>Limimaricola</taxon>
    </lineage>
</organism>
<feature type="DNA-binding region" description="H-T-H motif" evidence="4">
    <location>
        <begin position="34"/>
        <end position="53"/>
    </location>
</feature>
<keyword evidence="2 4" id="KW-0238">DNA-binding</keyword>
<dbReference type="Gene3D" id="1.10.357.10">
    <property type="entry name" value="Tetracycline Repressor, domain 2"/>
    <property type="match status" value="1"/>
</dbReference>
<dbReference type="Proteomes" id="UP000198922">
    <property type="component" value="Unassembled WGS sequence"/>
</dbReference>
<dbReference type="PRINTS" id="PR00455">
    <property type="entry name" value="HTHTETR"/>
</dbReference>
<dbReference type="GO" id="GO:0003700">
    <property type="term" value="F:DNA-binding transcription factor activity"/>
    <property type="evidence" value="ECO:0007669"/>
    <property type="project" value="TreeGrafter"/>
</dbReference>
<dbReference type="SUPFAM" id="SSF48498">
    <property type="entry name" value="Tetracyclin repressor-like, C-terminal domain"/>
    <property type="match status" value="1"/>
</dbReference>
<name>A0A1G7EAS7_9RHOB</name>
<evidence type="ECO:0000256" key="1">
    <source>
        <dbReference type="ARBA" id="ARBA00023015"/>
    </source>
</evidence>
<keyword evidence="3" id="KW-0804">Transcription</keyword>
<dbReference type="Gene3D" id="1.10.10.60">
    <property type="entry name" value="Homeodomain-like"/>
    <property type="match status" value="1"/>
</dbReference>
<dbReference type="InterPro" id="IPR036271">
    <property type="entry name" value="Tet_transcr_reg_TetR-rel_C_sf"/>
</dbReference>
<dbReference type="PROSITE" id="PS01081">
    <property type="entry name" value="HTH_TETR_1"/>
    <property type="match status" value="1"/>
</dbReference>
<dbReference type="Pfam" id="PF14246">
    <property type="entry name" value="TetR_C_7"/>
    <property type="match status" value="1"/>
</dbReference>
<dbReference type="InterPro" id="IPR001647">
    <property type="entry name" value="HTH_TetR"/>
</dbReference>
<dbReference type="EMBL" id="FNAT01000003">
    <property type="protein sequence ID" value="SDE60753.1"/>
    <property type="molecule type" value="Genomic_DNA"/>
</dbReference>
<feature type="domain" description="HTH tetR-type" evidence="5">
    <location>
        <begin position="11"/>
        <end position="71"/>
    </location>
</feature>
<protein>
    <submittedName>
        <fullName evidence="6">DNA-binding transcriptional regulator, AcrR family</fullName>
    </submittedName>
</protein>
<evidence type="ECO:0000256" key="4">
    <source>
        <dbReference type="PROSITE-ProRule" id="PRU00335"/>
    </source>
</evidence>
<dbReference type="PANTHER" id="PTHR30055:SF146">
    <property type="entry name" value="HTH-TYPE TRANSCRIPTIONAL DUAL REGULATOR CECR"/>
    <property type="match status" value="1"/>
</dbReference>
<keyword evidence="1" id="KW-0805">Transcription regulation</keyword>
<dbReference type="PROSITE" id="PS50977">
    <property type="entry name" value="HTH_TETR_2"/>
    <property type="match status" value="1"/>
</dbReference>
<dbReference type="InterPro" id="IPR009057">
    <property type="entry name" value="Homeodomain-like_sf"/>
</dbReference>
<accession>A0A1G7EAS7</accession>
<dbReference type="FunFam" id="1.10.10.60:FF:000141">
    <property type="entry name" value="TetR family transcriptional regulator"/>
    <property type="match status" value="1"/>
</dbReference>
<dbReference type="PANTHER" id="PTHR30055">
    <property type="entry name" value="HTH-TYPE TRANSCRIPTIONAL REGULATOR RUTR"/>
    <property type="match status" value="1"/>
</dbReference>
<keyword evidence="7" id="KW-1185">Reference proteome</keyword>
<evidence type="ECO:0000256" key="3">
    <source>
        <dbReference type="ARBA" id="ARBA00023163"/>
    </source>
</evidence>
<dbReference type="OrthoDB" id="9816431at2"/>
<dbReference type="Pfam" id="PF00440">
    <property type="entry name" value="TetR_N"/>
    <property type="match status" value="1"/>
</dbReference>
<sequence length="205" mass="22967">MTAQPQEIRKGRKYDQVLAGAREVFMGEGFEGASVDDIARAAGVSKATLYSYFPDKRLLFLEVARTECSERATNAMAKIDTSRPVAEVLTDAAERMVAFYTSEFGLRMFRVFVAESARFPDIGRAFHRSGPEMARGHMVGYLEEAAARGEVEIEDFALAADQFHELCRADLFYRAIFNVTQDFTPEECQRVTRGAVETFLARYGA</sequence>
<evidence type="ECO:0000313" key="7">
    <source>
        <dbReference type="Proteomes" id="UP000198922"/>
    </source>
</evidence>
<gene>
    <name evidence="6" type="ORF">SAMN04488567_2082</name>
</gene>
<dbReference type="InterPro" id="IPR039536">
    <property type="entry name" value="TetR_C_Proteobacteria"/>
</dbReference>
<evidence type="ECO:0000256" key="2">
    <source>
        <dbReference type="ARBA" id="ARBA00023125"/>
    </source>
</evidence>
<dbReference type="GO" id="GO:0000976">
    <property type="term" value="F:transcription cis-regulatory region binding"/>
    <property type="evidence" value="ECO:0007669"/>
    <property type="project" value="TreeGrafter"/>
</dbReference>
<dbReference type="STRING" id="521013.SAMN04488567_2082"/>
<evidence type="ECO:0000259" key="5">
    <source>
        <dbReference type="PROSITE" id="PS50977"/>
    </source>
</evidence>
<proteinExistence type="predicted"/>
<dbReference type="RefSeq" id="WP_090111688.1">
    <property type="nucleotide sequence ID" value="NZ_FNAT01000003.1"/>
</dbReference>